<reference evidence="4" key="1">
    <citation type="submission" date="2014-09" db="EMBL/GenBank/DDBJ databases">
        <title>Whole genome shotgun sequence of Streptomyces sp. NBRC 110027.</title>
        <authorList>
            <person name="Komaki H."/>
            <person name="Ichikawa N."/>
            <person name="Katano-Makiyama Y."/>
            <person name="Hosoyama A."/>
            <person name="Hashimoto M."/>
            <person name="Uohara A."/>
            <person name="Kitahashi Y."/>
            <person name="Ohji S."/>
            <person name="Kimura A."/>
            <person name="Yamazoe A."/>
            <person name="Igarashi Y."/>
            <person name="Fujita N."/>
        </authorList>
    </citation>
    <scope>NUCLEOTIDE SEQUENCE [LARGE SCALE GENOMIC DNA]</scope>
    <source>
        <strain evidence="4">NBRC 110027</strain>
    </source>
</reference>
<keyword evidence="4" id="KW-1185">Reference proteome</keyword>
<reference evidence="3 4" key="2">
    <citation type="journal article" date="2015" name="Stand. Genomic Sci.">
        <title>Draft genome sequence of marine-derived Streptomyces sp. TP-A0598, a producer of anti-MRSA antibiotic lydicamycins.</title>
        <authorList>
            <person name="Komaki H."/>
            <person name="Ichikawa N."/>
            <person name="Hosoyama A."/>
            <person name="Fujita N."/>
            <person name="Igarashi Y."/>
        </authorList>
    </citation>
    <scope>NUCLEOTIDE SEQUENCE [LARGE SCALE GENOMIC DNA]</scope>
    <source>
        <strain evidence="3 4">NBRC 110027</strain>
    </source>
</reference>
<organism evidence="3 4">
    <name type="scientific">Streptomyces lydicamycinicus</name>
    <dbReference type="NCBI Taxonomy" id="1546107"/>
    <lineage>
        <taxon>Bacteria</taxon>
        <taxon>Bacillati</taxon>
        <taxon>Actinomycetota</taxon>
        <taxon>Actinomycetes</taxon>
        <taxon>Kitasatosporales</taxon>
        <taxon>Streptomycetaceae</taxon>
        <taxon>Streptomyces</taxon>
    </lineage>
</organism>
<proteinExistence type="predicted"/>
<evidence type="ECO:0000256" key="1">
    <source>
        <dbReference type="SAM" id="Coils"/>
    </source>
</evidence>
<keyword evidence="1" id="KW-0175">Coiled coil</keyword>
<comment type="caution">
    <text evidence="3">The sequence shown here is derived from an EMBL/GenBank/DDBJ whole genome shotgun (WGS) entry which is preliminary data.</text>
</comment>
<gene>
    <name evidence="3" type="ORF">TPA0598_07_02200</name>
</gene>
<dbReference type="EMBL" id="BBNO01000007">
    <property type="protein sequence ID" value="GAO10496.1"/>
    <property type="molecule type" value="Genomic_DNA"/>
</dbReference>
<name>A0A0P4RAG0_9ACTN</name>
<sequence length="139" mass="15199">MGWSSQWWVVQARQNRLCTVTLMSHGVTPERRPSRARQGLIEYAQQGGGDDAGSAAPTQDSAGGLPASNQVVAFGTQEPECPGGRRALPTILELAFLRRLTTDNRTLDDRLKAARSNLRFQDRRVADLEARIAEPAPTS</sequence>
<feature type="coiled-coil region" evidence="1">
    <location>
        <begin position="97"/>
        <end position="131"/>
    </location>
</feature>
<evidence type="ECO:0000256" key="2">
    <source>
        <dbReference type="SAM" id="MobiDB-lite"/>
    </source>
</evidence>
<accession>A0A0P4RAG0</accession>
<evidence type="ECO:0000313" key="4">
    <source>
        <dbReference type="Proteomes" id="UP000048965"/>
    </source>
</evidence>
<dbReference type="AlphaFoldDB" id="A0A0P4RAG0"/>
<protein>
    <submittedName>
        <fullName evidence="3">Oxidoreductase</fullName>
    </submittedName>
</protein>
<feature type="region of interest" description="Disordered" evidence="2">
    <location>
        <begin position="26"/>
        <end position="85"/>
    </location>
</feature>
<evidence type="ECO:0000313" key="3">
    <source>
        <dbReference type="EMBL" id="GAO10496.1"/>
    </source>
</evidence>
<feature type="compositionally biased region" description="Polar residues" evidence="2">
    <location>
        <begin position="57"/>
        <end position="71"/>
    </location>
</feature>
<dbReference type="Proteomes" id="UP000048965">
    <property type="component" value="Unassembled WGS sequence"/>
</dbReference>